<dbReference type="AlphaFoldDB" id="A0A6P2CWB9"/>
<gene>
    <name evidence="1" type="ORF">SOIL9_45210</name>
</gene>
<keyword evidence="2" id="KW-1185">Reference proteome</keyword>
<sequence>MNSSVLELIEKVASRVADGKLSATDGSAFLRRLVHGPALAFVVKWTATPLDDLALELFKSLIPE</sequence>
<name>A0A6P2CWB9_9BACT</name>
<organism evidence="1 2">
    <name type="scientific">Gemmata massiliana</name>
    <dbReference type="NCBI Taxonomy" id="1210884"/>
    <lineage>
        <taxon>Bacteria</taxon>
        <taxon>Pseudomonadati</taxon>
        <taxon>Planctomycetota</taxon>
        <taxon>Planctomycetia</taxon>
        <taxon>Gemmatales</taxon>
        <taxon>Gemmataceae</taxon>
        <taxon>Gemmata</taxon>
    </lineage>
</organism>
<accession>A0A6P2CWB9</accession>
<dbReference type="Proteomes" id="UP000464178">
    <property type="component" value="Chromosome"/>
</dbReference>
<proteinExistence type="predicted"/>
<protein>
    <submittedName>
        <fullName evidence="1">Uncharacterized protein</fullName>
    </submittedName>
</protein>
<dbReference type="RefSeq" id="WP_162667961.1">
    <property type="nucleotide sequence ID" value="NZ_LR593886.1"/>
</dbReference>
<reference evidence="1 2" key="1">
    <citation type="submission" date="2019-05" db="EMBL/GenBank/DDBJ databases">
        <authorList>
            <consortium name="Science for Life Laboratories"/>
        </authorList>
    </citation>
    <scope>NUCLEOTIDE SEQUENCE [LARGE SCALE GENOMIC DNA]</scope>
    <source>
        <strain evidence="1">Soil9</strain>
    </source>
</reference>
<dbReference type="KEGG" id="gms:SOIL9_45210"/>
<evidence type="ECO:0000313" key="2">
    <source>
        <dbReference type="Proteomes" id="UP000464178"/>
    </source>
</evidence>
<evidence type="ECO:0000313" key="1">
    <source>
        <dbReference type="EMBL" id="VTR93193.1"/>
    </source>
</evidence>
<dbReference type="EMBL" id="LR593886">
    <property type="protein sequence ID" value="VTR93193.1"/>
    <property type="molecule type" value="Genomic_DNA"/>
</dbReference>